<feature type="compositionally biased region" description="Low complexity" evidence="1">
    <location>
        <begin position="39"/>
        <end position="63"/>
    </location>
</feature>
<protein>
    <submittedName>
        <fullName evidence="2">Uncharacterized protein</fullName>
    </submittedName>
</protein>
<name>A0ABQ5QM29_9ACTN</name>
<reference evidence="2" key="1">
    <citation type="submission" date="2022-12" db="EMBL/GenBank/DDBJ databases">
        <title>New Phytohabitans aurantiacus sp. RD004123 nov., an actinomycete isolated from soil.</title>
        <authorList>
            <person name="Triningsih D.W."/>
            <person name="Harunari E."/>
            <person name="Igarashi Y."/>
        </authorList>
    </citation>
    <scope>NUCLEOTIDE SEQUENCE</scope>
    <source>
        <strain evidence="2">RD004123</strain>
    </source>
</reference>
<feature type="region of interest" description="Disordered" evidence="1">
    <location>
        <begin position="1"/>
        <end position="63"/>
    </location>
</feature>
<evidence type="ECO:0000256" key="1">
    <source>
        <dbReference type="SAM" id="MobiDB-lite"/>
    </source>
</evidence>
<evidence type="ECO:0000313" key="2">
    <source>
        <dbReference type="EMBL" id="GLH94842.1"/>
    </source>
</evidence>
<gene>
    <name evidence="2" type="ORF">Pa4123_01140</name>
</gene>
<evidence type="ECO:0000313" key="3">
    <source>
        <dbReference type="Proteomes" id="UP001144280"/>
    </source>
</evidence>
<sequence>MACDEPLPLETEESLEVPDEEEDCVDVEVDEDVDSADGTTAATTSAPARLATTRPPVTATTWR</sequence>
<proteinExistence type="predicted"/>
<accession>A0ABQ5QM29</accession>
<feature type="compositionally biased region" description="Acidic residues" evidence="1">
    <location>
        <begin position="10"/>
        <end position="35"/>
    </location>
</feature>
<organism evidence="2 3">
    <name type="scientific">Phytohabitans aurantiacus</name>
    <dbReference type="NCBI Taxonomy" id="3016789"/>
    <lineage>
        <taxon>Bacteria</taxon>
        <taxon>Bacillati</taxon>
        <taxon>Actinomycetota</taxon>
        <taxon>Actinomycetes</taxon>
        <taxon>Micromonosporales</taxon>
        <taxon>Micromonosporaceae</taxon>
    </lineage>
</organism>
<dbReference type="Proteomes" id="UP001144280">
    <property type="component" value="Unassembled WGS sequence"/>
</dbReference>
<dbReference type="EMBL" id="BSDI01000001">
    <property type="protein sequence ID" value="GLH94842.1"/>
    <property type="molecule type" value="Genomic_DNA"/>
</dbReference>
<comment type="caution">
    <text evidence="2">The sequence shown here is derived from an EMBL/GenBank/DDBJ whole genome shotgun (WGS) entry which is preliminary data.</text>
</comment>
<keyword evidence="3" id="KW-1185">Reference proteome</keyword>